<accession>A0A0D7B4J0</accession>
<evidence type="ECO:0000313" key="2">
    <source>
        <dbReference type="EMBL" id="KIY65104.1"/>
    </source>
</evidence>
<name>A0A0D7B4J0_9AGAR</name>
<proteinExistence type="predicted"/>
<dbReference type="AlphaFoldDB" id="A0A0D7B4J0"/>
<organism evidence="2 3">
    <name type="scientific">Cylindrobasidium torrendii FP15055 ss-10</name>
    <dbReference type="NCBI Taxonomy" id="1314674"/>
    <lineage>
        <taxon>Eukaryota</taxon>
        <taxon>Fungi</taxon>
        <taxon>Dikarya</taxon>
        <taxon>Basidiomycota</taxon>
        <taxon>Agaricomycotina</taxon>
        <taxon>Agaricomycetes</taxon>
        <taxon>Agaricomycetidae</taxon>
        <taxon>Agaricales</taxon>
        <taxon>Marasmiineae</taxon>
        <taxon>Physalacriaceae</taxon>
        <taxon>Cylindrobasidium</taxon>
    </lineage>
</organism>
<evidence type="ECO:0000313" key="3">
    <source>
        <dbReference type="Proteomes" id="UP000054007"/>
    </source>
</evidence>
<keyword evidence="1" id="KW-0175">Coiled coil</keyword>
<sequence>MSSSNPITISDDEVTHFGELPNGDIELNVGDSQTINQLRNRIKHLKKATKNALARAKDAEAEVRVLERRNRETEAELTRVGTTDPQRVTHMAQISQARPLLRCPVCTLTQERPYIHVICLPCLDYCFREQTRTSAFTTAHTTRDTLICPVAACNTHLSRKPTHVDVLHTLAGIFLSRRLQAHFSAQGDPQTFARYSSLQ</sequence>
<feature type="coiled-coil region" evidence="1">
    <location>
        <begin position="35"/>
        <end position="76"/>
    </location>
</feature>
<dbReference type="EMBL" id="KN880604">
    <property type="protein sequence ID" value="KIY65104.1"/>
    <property type="molecule type" value="Genomic_DNA"/>
</dbReference>
<evidence type="ECO:0000256" key="1">
    <source>
        <dbReference type="SAM" id="Coils"/>
    </source>
</evidence>
<gene>
    <name evidence="2" type="ORF">CYLTODRAFT_74934</name>
</gene>
<reference evidence="2 3" key="1">
    <citation type="journal article" date="2015" name="Fungal Genet. Biol.">
        <title>Evolution of novel wood decay mechanisms in Agaricales revealed by the genome sequences of Fistulina hepatica and Cylindrobasidium torrendii.</title>
        <authorList>
            <person name="Floudas D."/>
            <person name="Held B.W."/>
            <person name="Riley R."/>
            <person name="Nagy L.G."/>
            <person name="Koehler G."/>
            <person name="Ransdell A.S."/>
            <person name="Younus H."/>
            <person name="Chow J."/>
            <person name="Chiniquy J."/>
            <person name="Lipzen A."/>
            <person name="Tritt A."/>
            <person name="Sun H."/>
            <person name="Haridas S."/>
            <person name="LaButti K."/>
            <person name="Ohm R.A."/>
            <person name="Kues U."/>
            <person name="Blanchette R.A."/>
            <person name="Grigoriev I.V."/>
            <person name="Minto R.E."/>
            <person name="Hibbett D.S."/>
        </authorList>
    </citation>
    <scope>NUCLEOTIDE SEQUENCE [LARGE SCALE GENOMIC DNA]</scope>
    <source>
        <strain evidence="2 3">FP15055 ss-10</strain>
    </source>
</reference>
<protein>
    <submittedName>
        <fullName evidence="2">Uncharacterized protein</fullName>
    </submittedName>
</protein>
<dbReference type="Proteomes" id="UP000054007">
    <property type="component" value="Unassembled WGS sequence"/>
</dbReference>
<keyword evidence="3" id="KW-1185">Reference proteome</keyword>
<dbReference type="SUPFAM" id="SSF57997">
    <property type="entry name" value="Tropomyosin"/>
    <property type="match status" value="1"/>
</dbReference>